<proteinExistence type="predicted"/>
<gene>
    <name evidence="1" type="ORF">AUP43_07695</name>
</gene>
<name>A0A154W6F9_9PROT</name>
<dbReference type="AlphaFoldDB" id="A0A154W6F9"/>
<accession>A0A154W6F9</accession>
<dbReference type="Proteomes" id="UP000076400">
    <property type="component" value="Unassembled WGS sequence"/>
</dbReference>
<reference evidence="1 2" key="1">
    <citation type="submission" date="2015-12" db="EMBL/GenBank/DDBJ databases">
        <title>Genome sequence of Oceanibaculum pacificum MCCC 1A02656.</title>
        <authorList>
            <person name="Lu L."/>
            <person name="Lai Q."/>
            <person name="Shao Z."/>
            <person name="Qian P."/>
        </authorList>
    </citation>
    <scope>NUCLEOTIDE SEQUENCE [LARGE SCALE GENOMIC DNA]</scope>
    <source>
        <strain evidence="1 2">MCCC 1A02656</strain>
    </source>
</reference>
<dbReference type="Pfam" id="PF07310">
    <property type="entry name" value="PAS_5"/>
    <property type="match status" value="1"/>
</dbReference>
<dbReference type="OrthoDB" id="8478628at2"/>
<sequence length="157" mass="17765">MTQDDIAHPRLRELFAYWDRMRAGRSMPARLDLDPLDIPSLLPNLILIDVERGDEPAAMRFRFRLYGTDVCAIRGADLTGRYIDEPGITYLRDAAILSYKKIVAERTPVYESHPFPLNAAYPGYVGAYHRLVLPLSGDGAQVDMLLIGFYRELPANP</sequence>
<protein>
    <recommendedName>
        <fullName evidence="3">PAS domain-containing protein</fullName>
    </recommendedName>
</protein>
<evidence type="ECO:0000313" key="1">
    <source>
        <dbReference type="EMBL" id="KZD09077.1"/>
    </source>
</evidence>
<evidence type="ECO:0000313" key="2">
    <source>
        <dbReference type="Proteomes" id="UP000076400"/>
    </source>
</evidence>
<organism evidence="1 2">
    <name type="scientific">Oceanibaculum pacificum</name>
    <dbReference type="NCBI Taxonomy" id="580166"/>
    <lineage>
        <taxon>Bacteria</taxon>
        <taxon>Pseudomonadati</taxon>
        <taxon>Pseudomonadota</taxon>
        <taxon>Alphaproteobacteria</taxon>
        <taxon>Rhodospirillales</taxon>
        <taxon>Oceanibaculaceae</taxon>
        <taxon>Oceanibaculum</taxon>
    </lineage>
</organism>
<dbReference type="EMBL" id="LPXN01000100">
    <property type="protein sequence ID" value="KZD09077.1"/>
    <property type="molecule type" value="Genomic_DNA"/>
</dbReference>
<evidence type="ECO:0008006" key="3">
    <source>
        <dbReference type="Google" id="ProtNLM"/>
    </source>
</evidence>
<dbReference type="InterPro" id="IPR009922">
    <property type="entry name" value="DUF1457"/>
</dbReference>
<comment type="caution">
    <text evidence="1">The sequence shown here is derived from an EMBL/GenBank/DDBJ whole genome shotgun (WGS) entry which is preliminary data.</text>
</comment>
<dbReference type="RefSeq" id="WP_067555083.1">
    <property type="nucleotide sequence ID" value="NZ_LPXN01000100.1"/>
</dbReference>
<dbReference type="STRING" id="580166.AUP43_07695"/>
<keyword evidence="2" id="KW-1185">Reference proteome</keyword>